<keyword evidence="3 5" id="KW-1133">Transmembrane helix</keyword>
<proteinExistence type="predicted"/>
<dbReference type="Pfam" id="PF02361">
    <property type="entry name" value="CbiQ"/>
    <property type="match status" value="1"/>
</dbReference>
<gene>
    <name evidence="6" type="ORF">P5G59_09090</name>
</gene>
<dbReference type="Proteomes" id="UP001174210">
    <property type="component" value="Unassembled WGS sequence"/>
</dbReference>
<feature type="transmembrane region" description="Helical" evidence="5">
    <location>
        <begin position="44"/>
        <end position="62"/>
    </location>
</feature>
<reference evidence="6" key="1">
    <citation type="submission" date="2023-03" db="EMBL/GenBank/DDBJ databases">
        <title>MT1 and MT2 Draft Genomes of Novel Species.</title>
        <authorList>
            <person name="Venkateswaran K."/>
        </authorList>
    </citation>
    <scope>NUCLEOTIDE SEQUENCE</scope>
    <source>
        <strain evidence="6">F6_8S_P_1A</strain>
    </source>
</reference>
<dbReference type="InterPro" id="IPR003339">
    <property type="entry name" value="ABC/ECF_trnsptr_transmembrane"/>
</dbReference>
<keyword evidence="4 5" id="KW-0472">Membrane</keyword>
<dbReference type="RefSeq" id="WP_301218169.1">
    <property type="nucleotide sequence ID" value="NZ_JAROCB010000002.1"/>
</dbReference>
<feature type="transmembrane region" description="Helical" evidence="5">
    <location>
        <begin position="21"/>
        <end position="38"/>
    </location>
</feature>
<evidence type="ECO:0000256" key="4">
    <source>
        <dbReference type="ARBA" id="ARBA00023136"/>
    </source>
</evidence>
<keyword evidence="7" id="KW-1185">Reference proteome</keyword>
<dbReference type="PANTHER" id="PTHR33514">
    <property type="entry name" value="PROTEIN ABCI12, CHLOROPLASTIC"/>
    <property type="match status" value="1"/>
</dbReference>
<comment type="subcellular location">
    <subcellularLocation>
        <location evidence="1">Membrane</location>
        <topology evidence="1">Multi-pass membrane protein</topology>
    </subcellularLocation>
</comment>
<comment type="caution">
    <text evidence="6">The sequence shown here is derived from an EMBL/GenBank/DDBJ whole genome shotgun (WGS) entry which is preliminary data.</text>
</comment>
<name>A0ABT8IWT0_9MICO</name>
<keyword evidence="2 5" id="KW-0812">Transmembrane</keyword>
<feature type="transmembrane region" description="Helical" evidence="5">
    <location>
        <begin position="141"/>
        <end position="159"/>
    </location>
</feature>
<sequence>MLSLYRPGDGILHRMPAGPKLLLLLALVLAVSLLPSWWWSAAVAAGVVVVVYACAGLGDGLLGMRELARQTLALRWLIVITLGLQSILLGPEAAVANTARVTAAVLLAGLVSLTTRLTDLLDAVERGLRPLDRLGLDSERAAVLLTVTLTTVPVVARLAGDVREAQRARGARPGLRFFAVPFLILSLKHADQLGEALAARGVR</sequence>
<organism evidence="6 7">
    <name type="scientific">Leifsonia virtsii</name>
    <dbReference type="NCBI Taxonomy" id="3035915"/>
    <lineage>
        <taxon>Bacteria</taxon>
        <taxon>Bacillati</taxon>
        <taxon>Actinomycetota</taxon>
        <taxon>Actinomycetes</taxon>
        <taxon>Micrococcales</taxon>
        <taxon>Microbacteriaceae</taxon>
        <taxon>Leifsonia</taxon>
    </lineage>
</organism>
<evidence type="ECO:0000256" key="1">
    <source>
        <dbReference type="ARBA" id="ARBA00004141"/>
    </source>
</evidence>
<evidence type="ECO:0000313" key="6">
    <source>
        <dbReference type="EMBL" id="MDN4597293.1"/>
    </source>
</evidence>
<feature type="transmembrane region" description="Helical" evidence="5">
    <location>
        <begin position="74"/>
        <end position="95"/>
    </location>
</feature>
<protein>
    <submittedName>
        <fullName evidence="6">CbiQ family ECF transporter T component</fullName>
    </submittedName>
</protein>
<dbReference type="PANTHER" id="PTHR33514:SF13">
    <property type="entry name" value="PROTEIN ABCI12, CHLOROPLASTIC"/>
    <property type="match status" value="1"/>
</dbReference>
<evidence type="ECO:0000256" key="2">
    <source>
        <dbReference type="ARBA" id="ARBA00022692"/>
    </source>
</evidence>
<evidence type="ECO:0000256" key="3">
    <source>
        <dbReference type="ARBA" id="ARBA00022989"/>
    </source>
</evidence>
<evidence type="ECO:0000256" key="5">
    <source>
        <dbReference type="SAM" id="Phobius"/>
    </source>
</evidence>
<evidence type="ECO:0000313" key="7">
    <source>
        <dbReference type="Proteomes" id="UP001174210"/>
    </source>
</evidence>
<dbReference type="EMBL" id="JAROCB010000002">
    <property type="protein sequence ID" value="MDN4597293.1"/>
    <property type="molecule type" value="Genomic_DNA"/>
</dbReference>
<accession>A0ABT8IWT0</accession>